<comment type="similarity">
    <text evidence="1">Belongs to the ABC transporter superfamily.</text>
</comment>
<dbReference type="PANTHER" id="PTHR43117:SF4">
    <property type="entry name" value="OSMOPROTECTANT IMPORT ATP-BINDING PROTEIN OSMV"/>
    <property type="match status" value="1"/>
</dbReference>
<evidence type="ECO:0000256" key="2">
    <source>
        <dbReference type="ARBA" id="ARBA00022448"/>
    </source>
</evidence>
<evidence type="ECO:0000256" key="3">
    <source>
        <dbReference type="ARBA" id="ARBA00022741"/>
    </source>
</evidence>
<reference evidence="6" key="1">
    <citation type="journal article" date="2021" name="Microorganisms">
        <title>Acidisoma silvae sp. nov. and Acidisomacellulosilytica sp. nov., Two Acidophilic Bacteria Isolated from Decaying Wood, Hydrolyzing Cellulose and Producing Poly-3-hydroxybutyrate.</title>
        <authorList>
            <person name="Mieszkin S."/>
            <person name="Pouder E."/>
            <person name="Uroz S."/>
            <person name="Simon-Colin C."/>
            <person name="Alain K."/>
        </authorList>
    </citation>
    <scope>NUCLEOTIDE SEQUENCE</scope>
    <source>
        <strain evidence="6">HW T2.11</strain>
    </source>
</reference>
<dbReference type="InterPro" id="IPR017871">
    <property type="entry name" value="ABC_transporter-like_CS"/>
</dbReference>
<dbReference type="SMART" id="SM00382">
    <property type="entry name" value="AAA"/>
    <property type="match status" value="1"/>
</dbReference>
<dbReference type="FunFam" id="3.40.50.300:FF:000425">
    <property type="entry name" value="Probable ABC transporter, ATP-binding subunit"/>
    <property type="match status" value="1"/>
</dbReference>
<reference evidence="6" key="2">
    <citation type="submission" date="2021-01" db="EMBL/GenBank/DDBJ databases">
        <authorList>
            <person name="Mieszkin S."/>
            <person name="Pouder E."/>
            <person name="Alain K."/>
        </authorList>
    </citation>
    <scope>NUCLEOTIDE SEQUENCE</scope>
    <source>
        <strain evidence="6">HW T2.11</strain>
    </source>
</reference>
<dbReference type="GO" id="GO:0015697">
    <property type="term" value="P:quaternary ammonium group transport"/>
    <property type="evidence" value="ECO:0007669"/>
    <property type="project" value="UniProtKB-ARBA"/>
</dbReference>
<feature type="domain" description="ABC transporter" evidence="5">
    <location>
        <begin position="2"/>
        <end position="236"/>
    </location>
</feature>
<dbReference type="PROSITE" id="PS00211">
    <property type="entry name" value="ABC_TRANSPORTER_1"/>
    <property type="match status" value="1"/>
</dbReference>
<organism evidence="6 7">
    <name type="scientific">Acidisoma silvae</name>
    <dbReference type="NCBI Taxonomy" id="2802396"/>
    <lineage>
        <taxon>Bacteria</taxon>
        <taxon>Pseudomonadati</taxon>
        <taxon>Pseudomonadota</taxon>
        <taxon>Alphaproteobacteria</taxon>
        <taxon>Acetobacterales</taxon>
        <taxon>Acidocellaceae</taxon>
        <taxon>Acidisoma</taxon>
    </lineage>
</organism>
<dbReference type="GO" id="GO:0016887">
    <property type="term" value="F:ATP hydrolysis activity"/>
    <property type="evidence" value="ECO:0007669"/>
    <property type="project" value="InterPro"/>
</dbReference>
<keyword evidence="4 6" id="KW-0067">ATP-binding</keyword>
<dbReference type="InterPro" id="IPR027417">
    <property type="entry name" value="P-loop_NTPase"/>
</dbReference>
<dbReference type="AlphaFoldDB" id="A0A964E000"/>
<evidence type="ECO:0000313" key="6">
    <source>
        <dbReference type="EMBL" id="MCB8877005.1"/>
    </source>
</evidence>
<dbReference type="InterPro" id="IPR003439">
    <property type="entry name" value="ABC_transporter-like_ATP-bd"/>
</dbReference>
<dbReference type="PROSITE" id="PS50893">
    <property type="entry name" value="ABC_TRANSPORTER_2"/>
    <property type="match status" value="1"/>
</dbReference>
<dbReference type="Proteomes" id="UP000708298">
    <property type="component" value="Unassembled WGS sequence"/>
</dbReference>
<keyword evidence="3" id="KW-0547">Nucleotide-binding</keyword>
<gene>
    <name evidence="6" type="ORF">ASILVAE211_17560</name>
</gene>
<name>A0A964E000_9PROT</name>
<dbReference type="InterPro" id="IPR003593">
    <property type="entry name" value="AAA+_ATPase"/>
</dbReference>
<keyword evidence="7" id="KW-1185">Reference proteome</keyword>
<dbReference type="SUPFAM" id="SSF52540">
    <property type="entry name" value="P-loop containing nucleoside triphosphate hydrolases"/>
    <property type="match status" value="1"/>
</dbReference>
<protein>
    <submittedName>
        <fullName evidence="6">ABC transporter ATP-binding protein</fullName>
    </submittedName>
</protein>
<evidence type="ECO:0000259" key="5">
    <source>
        <dbReference type="PROSITE" id="PS50893"/>
    </source>
</evidence>
<proteinExistence type="inferred from homology"/>
<evidence type="ECO:0000256" key="1">
    <source>
        <dbReference type="ARBA" id="ARBA00005417"/>
    </source>
</evidence>
<dbReference type="GO" id="GO:0005524">
    <property type="term" value="F:ATP binding"/>
    <property type="evidence" value="ECO:0007669"/>
    <property type="project" value="UniProtKB-KW"/>
</dbReference>
<dbReference type="RefSeq" id="WP_227322662.1">
    <property type="nucleotide sequence ID" value="NZ_JAESVB010000009.1"/>
</dbReference>
<dbReference type="PANTHER" id="PTHR43117">
    <property type="entry name" value="OSMOPROTECTANT IMPORT ATP-BINDING PROTEIN OSMV"/>
    <property type="match status" value="1"/>
</dbReference>
<evidence type="ECO:0000313" key="7">
    <source>
        <dbReference type="Proteomes" id="UP000708298"/>
    </source>
</evidence>
<sequence>MIDIDTITKRYDDTEVVSDVSLSVPAGSIAVIVGTSGSGKTTLLRMINRLVEPTSGRIRIDGQDTHSLSPHVLRRKIGYAIQGHGLFPHRTVAQNIATVPKLLGWEPARIKQRVADLLTLFQLDPAAYGPRYPSALSGGQQQRVGVARALAAEPAVLLMDEPFGALDPVIRAKAQDDLRAIQRRFGTTIIMVTHDMEEAIHLGDRIAVMDGGRLLQYASPTEILTAPATGFVESLLGAADRPFRLLSLTTLADVVEPGTADGAPLSADATARDGLSALLWTGRDAAPVQSADGAPLGRVTRARLMAAARLPGQAPV</sequence>
<evidence type="ECO:0000256" key="4">
    <source>
        <dbReference type="ARBA" id="ARBA00022840"/>
    </source>
</evidence>
<accession>A0A964E000</accession>
<keyword evidence="2" id="KW-0813">Transport</keyword>
<dbReference type="EMBL" id="JAESVB010000009">
    <property type="protein sequence ID" value="MCB8877005.1"/>
    <property type="molecule type" value="Genomic_DNA"/>
</dbReference>
<dbReference type="Gene3D" id="3.40.50.300">
    <property type="entry name" value="P-loop containing nucleotide triphosphate hydrolases"/>
    <property type="match status" value="1"/>
</dbReference>
<comment type="caution">
    <text evidence="6">The sequence shown here is derived from an EMBL/GenBank/DDBJ whole genome shotgun (WGS) entry which is preliminary data.</text>
</comment>
<dbReference type="Pfam" id="PF00005">
    <property type="entry name" value="ABC_tran"/>
    <property type="match status" value="1"/>
</dbReference>